<dbReference type="InterPro" id="IPR006311">
    <property type="entry name" value="TAT_signal"/>
</dbReference>
<gene>
    <name evidence="4" type="ORF">GSH16_12085</name>
</gene>
<dbReference type="AlphaFoldDB" id="A0A6B0TNQ7"/>
<evidence type="ECO:0000313" key="5">
    <source>
        <dbReference type="Proteomes" id="UP000436016"/>
    </source>
</evidence>
<dbReference type="Gene3D" id="3.40.50.1820">
    <property type="entry name" value="alpha/beta hydrolase"/>
    <property type="match status" value="1"/>
</dbReference>
<evidence type="ECO:0000313" key="4">
    <source>
        <dbReference type="EMBL" id="MXU66187.1"/>
    </source>
</evidence>
<dbReference type="Proteomes" id="UP000436016">
    <property type="component" value="Unassembled WGS sequence"/>
</dbReference>
<accession>A0A6B0TNQ7</accession>
<dbReference type="InterPro" id="IPR000073">
    <property type="entry name" value="AB_hydrolase_1"/>
</dbReference>
<proteinExistence type="inferred from homology"/>
<evidence type="ECO:0000256" key="2">
    <source>
        <dbReference type="ARBA" id="ARBA00022801"/>
    </source>
</evidence>
<keyword evidence="2 4" id="KW-0378">Hydrolase</keyword>
<dbReference type="SUPFAM" id="SSF53474">
    <property type="entry name" value="alpha/beta-Hydrolases"/>
    <property type="match status" value="1"/>
</dbReference>
<dbReference type="RefSeq" id="WP_160855455.1">
    <property type="nucleotide sequence ID" value="NZ_WUWG01000005.1"/>
</dbReference>
<dbReference type="PRINTS" id="PR00111">
    <property type="entry name" value="ABHYDROLASE"/>
</dbReference>
<dbReference type="InterPro" id="IPR002410">
    <property type="entry name" value="Peptidase_S33"/>
</dbReference>
<dbReference type="GO" id="GO:0006508">
    <property type="term" value="P:proteolysis"/>
    <property type="evidence" value="ECO:0007669"/>
    <property type="project" value="InterPro"/>
</dbReference>
<dbReference type="GO" id="GO:0008233">
    <property type="term" value="F:peptidase activity"/>
    <property type="evidence" value="ECO:0007669"/>
    <property type="project" value="InterPro"/>
</dbReference>
<evidence type="ECO:0000256" key="1">
    <source>
        <dbReference type="ARBA" id="ARBA00010088"/>
    </source>
</evidence>
<evidence type="ECO:0000259" key="3">
    <source>
        <dbReference type="Pfam" id="PF00561"/>
    </source>
</evidence>
<dbReference type="PROSITE" id="PS51318">
    <property type="entry name" value="TAT"/>
    <property type="match status" value="1"/>
</dbReference>
<comment type="caution">
    <text evidence="4">The sequence shown here is derived from an EMBL/GenBank/DDBJ whole genome shotgun (WGS) entry which is preliminary data.</text>
</comment>
<dbReference type="EMBL" id="WUWG01000005">
    <property type="protein sequence ID" value="MXU66187.1"/>
    <property type="molecule type" value="Genomic_DNA"/>
</dbReference>
<sequence length="328" mass="34504">MSSTGSGPRIDARRVSRRRLLQGAGGLSLAALAGCAPEDGVKDQIVNYPPTGDFITRDGTRLHYEMAGQGRAVILIHGASGNLRDWTYRPYAEIARTRRVLAFDRPGLGFSSRPATRGDDPSEQARLMREAARGLGIEKAIIVGHSYGGAVALAWALDAPESVDGLVLLGAASHPWEGGVGFLYGLAGSPVTGPAVARALGSFATESFVERTVARIFAPQPVPVGYIDHVGPPIALQPDTIRANAADVGNLKGYLRTMAPRYATLRMPVEILHGTADTTVPLKVHSEPLAKAVDGSNLVRLDGVGHMPHHVATPALLAAIDRVAQGTA</sequence>
<keyword evidence="5" id="KW-1185">Reference proteome</keyword>
<dbReference type="PANTHER" id="PTHR43689:SF8">
    <property type="entry name" value="ALPHA_BETA-HYDROLASES SUPERFAMILY PROTEIN"/>
    <property type="match status" value="1"/>
</dbReference>
<dbReference type="Pfam" id="PF00561">
    <property type="entry name" value="Abhydrolase_1"/>
    <property type="match status" value="1"/>
</dbReference>
<organism evidence="4 5">
    <name type="scientific">Oceanomicrobium pacificus</name>
    <dbReference type="NCBI Taxonomy" id="2692916"/>
    <lineage>
        <taxon>Bacteria</taxon>
        <taxon>Pseudomonadati</taxon>
        <taxon>Pseudomonadota</taxon>
        <taxon>Alphaproteobacteria</taxon>
        <taxon>Rhodobacterales</taxon>
        <taxon>Paracoccaceae</taxon>
        <taxon>Oceanomicrobium</taxon>
    </lineage>
</organism>
<comment type="similarity">
    <text evidence="1">Belongs to the peptidase S33 family.</text>
</comment>
<dbReference type="InterPro" id="IPR029058">
    <property type="entry name" value="AB_hydrolase_fold"/>
</dbReference>
<dbReference type="PANTHER" id="PTHR43689">
    <property type="entry name" value="HYDROLASE"/>
    <property type="match status" value="1"/>
</dbReference>
<dbReference type="PRINTS" id="PR00793">
    <property type="entry name" value="PROAMNOPTASE"/>
</dbReference>
<feature type="domain" description="AB hydrolase-1" evidence="3">
    <location>
        <begin position="72"/>
        <end position="311"/>
    </location>
</feature>
<name>A0A6B0TNQ7_9RHOB</name>
<protein>
    <submittedName>
        <fullName evidence="4">Alpha/beta fold hydrolase</fullName>
    </submittedName>
</protein>
<reference evidence="4 5" key="1">
    <citation type="submission" date="2019-12" db="EMBL/GenBank/DDBJ databases">
        <title>Strain KN286 was isolated from seawater, which was collected from Caroline Seamount in the tropical western Pacific.</title>
        <authorList>
            <person name="Wang Q."/>
        </authorList>
    </citation>
    <scope>NUCLEOTIDE SEQUENCE [LARGE SCALE GENOMIC DNA]</scope>
    <source>
        <strain evidence="4 5">KN286</strain>
    </source>
</reference>